<dbReference type="Pfam" id="PF13116">
    <property type="entry name" value="YhdP"/>
    <property type="match status" value="1"/>
</dbReference>
<dbReference type="PANTHER" id="PTHR38690">
    <property type="entry name" value="PROTEASE-RELATED"/>
    <property type="match status" value="1"/>
</dbReference>
<protein>
    <submittedName>
        <fullName evidence="4">TIGR02099 family protein</fullName>
    </submittedName>
</protein>
<evidence type="ECO:0000256" key="2">
    <source>
        <dbReference type="SAM" id="Phobius"/>
    </source>
</evidence>
<evidence type="ECO:0000256" key="1">
    <source>
        <dbReference type="SAM" id="MobiDB-lite"/>
    </source>
</evidence>
<dbReference type="RefSeq" id="WP_091535484.1">
    <property type="nucleotide sequence ID" value="NZ_FOOC01000015.1"/>
</dbReference>
<dbReference type="InterPro" id="IPR011836">
    <property type="entry name" value="YhdP"/>
</dbReference>
<proteinExistence type="predicted"/>
<feature type="compositionally biased region" description="Polar residues" evidence="1">
    <location>
        <begin position="979"/>
        <end position="989"/>
    </location>
</feature>
<feature type="region of interest" description="Disordered" evidence="1">
    <location>
        <begin position="969"/>
        <end position="994"/>
    </location>
</feature>
<sequence>MERVKRRWWTWGVSLIALVVIAGAVLSGAFQLAVLTVPSYREQLADWVSGVAGRPVQIGGISLAWRGLAPRLELNDITLYSTDGSEELRLERLSLGIGLRRLLAGEFLPSHLEISGIRVTAEVDAQGRLRIAGFEPGETQQAAAHEQWLDGLERFEHVAIEGSELRIAHHAFGPTPLNVRIEALDLDKTASGFELAGELRLPADRGGVFTIEARIDGAVAQFSSWRGRFEANIQGLRPQGWLRPYLLPGTQILAQELEAHISGEIERGHIAHAHVELNTGALVLARAGVLSSALRSAAVFDYTRTPQGWHIDVTELDFDGESLLRGSVRYANADGVSAYDVDADRIDLTRLSPWSGIWRHAPDWVQKLARTGGVVEGLVLRWRDGAQGARWSARARLSGLALRADSRVGLAGVQGEFSADESGGRLHLVQAPLVVELPATLEEPLAFDAVDAELRWARAGDGWRIGSEAFGWRLASLAGSGRFELRLPQAEGASPVLDLAMDFAGENALDARRYMPRHWSDGLKTWLARGIVGARIPRAELRIRGPLADFPFDTRPTGEWRLDIDTADTVLNYAPDWPRITGLRAHLLFRGNSLVITADAGRIGSSRIVGAEVRFDDFHEHLLTVAGTVEGDLARHYDFLRDSPLRKPLRGLLDYTQARGAARVDLTLRIPLDHAQPVSVQGSVAIADGELRYANLSPVTGLRGTLAFTEHGVTAEALHGQFEDLPLTLRIDAQEGTYGVVRGRFPFAPRADGSGAAQFLPGFLRPALQGQSVWELALPLRDGDAALTLSSDLVGTAIELPAPLGKTMDAAAPVRVRITGGTPMRVDVGYAGRLGVSVAIAPDAESPARIAGLSARLGRDEAPPARVGGFVLDGRIGRFEPAAWLPLLVGARGDGAAGESLHLDAIDLDVDSLVWKGYALRPSRLRYRPTADGWLIDLAGEGALGRVHWQAGDANHLRVELDHLQADALPASTDDDSPPEQTAQATTASPLEPASWPTVDAVCERLIIGEVALGRAELVTAQVPGGQVLQRLQIGGGAVDLAASGAWRRIGGRSSGELRFTSEIRRIDALLAALGYAPNLAAERARFNGELRWLPASEGIRWEMAAGTIDVEAANGQLRAVRPGASRVLGLINFYALPRRLTLDFDDVVGRGLAFDGIKGRFTLAGGDATTDDLTIDGPSLRMDIRGRVGLLARDYDQRVTVYPDLSSGVTLGAALVGGPAVGALVLLAQELLDKPLDQVSQFSYHISGPWDNPKVERLETQILSEIR</sequence>
<dbReference type="AlphaFoldDB" id="A0A1I2KBX9"/>
<accession>A0A1I2KBX9</accession>
<evidence type="ECO:0000313" key="4">
    <source>
        <dbReference type="EMBL" id="SFF63809.1"/>
    </source>
</evidence>
<feature type="domain" description="YhdP central" evidence="3">
    <location>
        <begin position="8"/>
        <end position="1256"/>
    </location>
</feature>
<dbReference type="OrthoDB" id="9762238at2"/>
<feature type="transmembrane region" description="Helical" evidence="2">
    <location>
        <begin position="12"/>
        <end position="34"/>
    </location>
</feature>
<dbReference type="NCBIfam" id="TIGR02099">
    <property type="entry name" value="YhdP family protein"/>
    <property type="match status" value="1"/>
</dbReference>
<reference evidence="4 5" key="1">
    <citation type="submission" date="2016-10" db="EMBL/GenBank/DDBJ databases">
        <authorList>
            <person name="de Groot N.N."/>
        </authorList>
    </citation>
    <scope>NUCLEOTIDE SEQUENCE [LARGE SCALE GENOMIC DNA]</scope>
    <source>
        <strain evidence="4 5">DSM 23609</strain>
    </source>
</reference>
<gene>
    <name evidence="4" type="ORF">SAMN04488120_11527</name>
</gene>
<dbReference type="PANTHER" id="PTHR38690:SF1">
    <property type="entry name" value="PROTEASE"/>
    <property type="match status" value="1"/>
</dbReference>
<evidence type="ECO:0000313" key="5">
    <source>
        <dbReference type="Proteomes" id="UP000199771"/>
    </source>
</evidence>
<keyword evidence="2" id="KW-0812">Transmembrane</keyword>
<dbReference type="InterPro" id="IPR025263">
    <property type="entry name" value="YhdP_central"/>
</dbReference>
<evidence type="ECO:0000259" key="3">
    <source>
        <dbReference type="Pfam" id="PF13116"/>
    </source>
</evidence>
<keyword evidence="2" id="KW-0472">Membrane</keyword>
<keyword evidence="2" id="KW-1133">Transmembrane helix</keyword>
<dbReference type="STRING" id="1076937.SAMN04488120_11527"/>
<dbReference type="Proteomes" id="UP000199771">
    <property type="component" value="Unassembled WGS sequence"/>
</dbReference>
<organism evidence="4 5">
    <name type="scientific">Fontimonas thermophila</name>
    <dbReference type="NCBI Taxonomy" id="1076937"/>
    <lineage>
        <taxon>Bacteria</taxon>
        <taxon>Pseudomonadati</taxon>
        <taxon>Pseudomonadota</taxon>
        <taxon>Gammaproteobacteria</taxon>
        <taxon>Nevskiales</taxon>
        <taxon>Nevskiaceae</taxon>
        <taxon>Fontimonas</taxon>
    </lineage>
</organism>
<name>A0A1I2KBX9_9GAMM</name>
<dbReference type="EMBL" id="FOOC01000015">
    <property type="protein sequence ID" value="SFF63809.1"/>
    <property type="molecule type" value="Genomic_DNA"/>
</dbReference>
<keyword evidence="5" id="KW-1185">Reference proteome</keyword>